<feature type="compositionally biased region" description="Basic and acidic residues" evidence="2">
    <location>
        <begin position="604"/>
        <end position="618"/>
    </location>
</feature>
<keyword evidence="1" id="KW-0175">Coiled coil</keyword>
<feature type="compositionally biased region" description="Basic and acidic residues" evidence="2">
    <location>
        <begin position="24"/>
        <end position="47"/>
    </location>
</feature>
<dbReference type="Proteomes" id="UP000812966">
    <property type="component" value="Unassembled WGS sequence"/>
</dbReference>
<feature type="compositionally biased region" description="Basic and acidic residues" evidence="2">
    <location>
        <begin position="164"/>
        <end position="200"/>
    </location>
</feature>
<feature type="compositionally biased region" description="Basic and acidic residues" evidence="2">
    <location>
        <begin position="1"/>
        <end position="15"/>
    </location>
</feature>
<feature type="compositionally biased region" description="Basic and acidic residues" evidence="2">
    <location>
        <begin position="241"/>
        <end position="252"/>
    </location>
</feature>
<feature type="coiled-coil region" evidence="1">
    <location>
        <begin position="328"/>
        <end position="386"/>
    </location>
</feature>
<feature type="compositionally biased region" description="Polar residues" evidence="2">
    <location>
        <begin position="60"/>
        <end position="70"/>
    </location>
</feature>
<evidence type="ECO:0000313" key="3">
    <source>
        <dbReference type="EMBL" id="KAG7575271.1"/>
    </source>
</evidence>
<gene>
    <name evidence="3" type="ORF">FFLO_00435</name>
</gene>
<keyword evidence="4" id="KW-1185">Reference proteome</keyword>
<feature type="compositionally biased region" description="Basic and acidic residues" evidence="2">
    <location>
        <begin position="260"/>
        <end position="307"/>
    </location>
</feature>
<evidence type="ECO:0000256" key="1">
    <source>
        <dbReference type="SAM" id="Coils"/>
    </source>
</evidence>
<feature type="compositionally biased region" description="Polar residues" evidence="2">
    <location>
        <begin position="413"/>
        <end position="434"/>
    </location>
</feature>
<reference evidence="3" key="1">
    <citation type="submission" date="2020-04" db="EMBL/GenBank/DDBJ databases">
        <title>Analysis of mating type loci in Filobasidium floriforme.</title>
        <authorList>
            <person name="Nowrousian M."/>
        </authorList>
    </citation>
    <scope>NUCLEOTIDE SEQUENCE</scope>
    <source>
        <strain evidence="3">CBS 6242</strain>
    </source>
</reference>
<dbReference type="EMBL" id="JABELV010000005">
    <property type="protein sequence ID" value="KAG7575271.1"/>
    <property type="molecule type" value="Genomic_DNA"/>
</dbReference>
<feature type="region of interest" description="Disordered" evidence="2">
    <location>
        <begin position="1"/>
        <end position="315"/>
    </location>
</feature>
<proteinExistence type="predicted"/>
<sequence length="633" mass="68096">MYRPRTYDKDREERAPNIQTVYNRPDDRAGRPDDRVPARYAPRERSASPRRSGVAGPSAYATSPYANVNKPTALDHSHSRRISGSDYRAPVPDSGYRSAGPVAPVRGWEGSRPGGSPSHYASPMDLGEAREPPGAVGRYPEARSEPGFYKERDAPMSQPLMRDATVRDVHMRDATVRDVHMRDATTREPPVRDLAREAFHSQDASQSTAAREGNVRATGMRDGPSGREGQPPEGLPKSGPLHKDGPLRDGPSREASAPGKGREGVREPGTRESTPRHTGSRESGKRQSGSRDVHMRDASRASTRGDSHVMTSEQSDAADTFLHNFMLQQRAMKNLMQAKDNLKQFEELKSQCPDDPRQRADLDAKVQTKKDELVKAEKTIAKLAASTTASLRDWMRAAGQGMDLQGGGGDATRQASNGESSGSNGVTNGASSGGQAPVIQGDGSTGAAPGVAINTANNAAPNPAGPSTNGDTAAHPANTGSTTPATAAPAADPISPATKNRKLKAGVARDIEGLKANVDNLITTYYNVEDNANDRAQKLQEEIDEIKKHHEAEIADTLYIVEKERKARKSDKANAEKRDAARAAEIQSLRIKVLQSEQAMKRMEEGLKSLRDGTERAKVPLGLAERLGPMGGS</sequence>
<feature type="compositionally biased region" description="Basic and acidic residues" evidence="2">
    <location>
        <begin position="140"/>
        <end position="154"/>
    </location>
</feature>
<organism evidence="3 4">
    <name type="scientific">Filobasidium floriforme</name>
    <dbReference type="NCBI Taxonomy" id="5210"/>
    <lineage>
        <taxon>Eukaryota</taxon>
        <taxon>Fungi</taxon>
        <taxon>Dikarya</taxon>
        <taxon>Basidiomycota</taxon>
        <taxon>Agaricomycotina</taxon>
        <taxon>Tremellomycetes</taxon>
        <taxon>Filobasidiales</taxon>
        <taxon>Filobasidiaceae</taxon>
        <taxon>Filobasidium</taxon>
    </lineage>
</organism>
<name>A0A8K0NTR8_9TREE</name>
<comment type="caution">
    <text evidence="3">The sequence shown here is derived from an EMBL/GenBank/DDBJ whole genome shotgun (WGS) entry which is preliminary data.</text>
</comment>
<protein>
    <submittedName>
        <fullName evidence="3">Uncharacterized protein</fullName>
    </submittedName>
</protein>
<feature type="coiled-coil region" evidence="1">
    <location>
        <begin position="529"/>
        <end position="556"/>
    </location>
</feature>
<accession>A0A8K0NTR8</accession>
<feature type="compositionally biased region" description="Low complexity" evidence="2">
    <location>
        <begin position="452"/>
        <end position="498"/>
    </location>
</feature>
<dbReference type="AlphaFoldDB" id="A0A8K0NTR8"/>
<feature type="region of interest" description="Disordered" evidence="2">
    <location>
        <begin position="400"/>
        <end position="501"/>
    </location>
</feature>
<evidence type="ECO:0000256" key="2">
    <source>
        <dbReference type="SAM" id="MobiDB-lite"/>
    </source>
</evidence>
<evidence type="ECO:0000313" key="4">
    <source>
        <dbReference type="Proteomes" id="UP000812966"/>
    </source>
</evidence>
<feature type="region of interest" description="Disordered" evidence="2">
    <location>
        <begin position="604"/>
        <end position="633"/>
    </location>
</feature>